<proteinExistence type="predicted"/>
<evidence type="ECO:0000313" key="2">
    <source>
        <dbReference type="EMBL" id="CAK9043769.1"/>
    </source>
</evidence>
<dbReference type="Proteomes" id="UP001642464">
    <property type="component" value="Unassembled WGS sequence"/>
</dbReference>
<dbReference type="EMBL" id="CAXAMM010018621">
    <property type="protein sequence ID" value="CAK9043769.1"/>
    <property type="molecule type" value="Genomic_DNA"/>
</dbReference>
<protein>
    <recommendedName>
        <fullName evidence="4">Sulfotransferase</fullName>
    </recommendedName>
</protein>
<evidence type="ECO:0008006" key="4">
    <source>
        <dbReference type="Google" id="ProtNLM"/>
    </source>
</evidence>
<evidence type="ECO:0000313" key="3">
    <source>
        <dbReference type="Proteomes" id="UP001642464"/>
    </source>
</evidence>
<keyword evidence="3" id="KW-1185">Reference proteome</keyword>
<evidence type="ECO:0000256" key="1">
    <source>
        <dbReference type="SAM" id="MobiDB-lite"/>
    </source>
</evidence>
<feature type="region of interest" description="Disordered" evidence="1">
    <location>
        <begin position="178"/>
        <end position="198"/>
    </location>
</feature>
<feature type="non-terminal residue" evidence="2">
    <location>
        <position position="1"/>
    </location>
</feature>
<sequence>ATARPTAAPTPQYLDTRVRARGREWADKEEGRRVFKEQVGTCYFANIIRRVNNRPGNNLNCYAACTGLNLHLRDTQKDQQCVGWTMVRRKICSSDQSGTCHEDKMGSNTCLLHHTFNAEASYNDPACVSGKLLPHDLKQATDKEAAAEGEDTQIDIDVEGDDDGIALKTPSGIKVPDFGSTCPQREVQMSKGPRKGGASQRPMRVFVACLQASGCTLLSYLLAQRDGTTSILDLGVRQDFPGNSFFERAEKSFPAVDTIVIKYPLRGIKAANPLEWMANVKKRFQPDVSILFSRDPVDMFHHLINHIGNRFANRIPPEAELSRCKAVKGDSEPSYGLACGTPESKLRAINKLYVNRDKAGFTGTITFEEICSDRGALAAKLASMGVCIPEENLRQPKWSIVDVMRFSYKYFLSERRSNGGVFWGPGDLENTFHDSKGIPVTERQAYRLCPLEKSNKIRAKLLSHSIPPYSDMTFAQVCEIVEQNAPDLFKHYEGKG</sequence>
<comment type="caution">
    <text evidence="2">The sequence shown here is derived from an EMBL/GenBank/DDBJ whole genome shotgun (WGS) entry which is preliminary data.</text>
</comment>
<reference evidence="2 3" key="1">
    <citation type="submission" date="2024-02" db="EMBL/GenBank/DDBJ databases">
        <authorList>
            <person name="Chen Y."/>
            <person name="Shah S."/>
            <person name="Dougan E. K."/>
            <person name="Thang M."/>
            <person name="Chan C."/>
        </authorList>
    </citation>
    <scope>NUCLEOTIDE SEQUENCE [LARGE SCALE GENOMIC DNA]</scope>
</reference>
<name>A0ABP0LX28_9DINO</name>
<organism evidence="2 3">
    <name type="scientific">Durusdinium trenchii</name>
    <dbReference type="NCBI Taxonomy" id="1381693"/>
    <lineage>
        <taxon>Eukaryota</taxon>
        <taxon>Sar</taxon>
        <taxon>Alveolata</taxon>
        <taxon>Dinophyceae</taxon>
        <taxon>Suessiales</taxon>
        <taxon>Symbiodiniaceae</taxon>
        <taxon>Durusdinium</taxon>
    </lineage>
</organism>
<accession>A0ABP0LX28</accession>
<gene>
    <name evidence="2" type="ORF">SCF082_LOCUS24957</name>
</gene>